<feature type="transmembrane region" description="Helical" evidence="5">
    <location>
        <begin position="157"/>
        <end position="175"/>
    </location>
</feature>
<dbReference type="GO" id="GO:0070292">
    <property type="term" value="P:N-acylphosphatidylethanolamine metabolic process"/>
    <property type="evidence" value="ECO:0007669"/>
    <property type="project" value="TreeGrafter"/>
</dbReference>
<protein>
    <submittedName>
        <fullName evidence="8">Ca(2+)-independent N-acyltransferase-like isoform X1</fullName>
    </submittedName>
</protein>
<organism evidence="7 8">
    <name type="scientific">Crassostrea virginica</name>
    <name type="common">Eastern oyster</name>
    <dbReference type="NCBI Taxonomy" id="6565"/>
    <lineage>
        <taxon>Eukaryota</taxon>
        <taxon>Metazoa</taxon>
        <taxon>Spiralia</taxon>
        <taxon>Lophotrochozoa</taxon>
        <taxon>Mollusca</taxon>
        <taxon>Bivalvia</taxon>
        <taxon>Autobranchia</taxon>
        <taxon>Pteriomorphia</taxon>
        <taxon>Ostreida</taxon>
        <taxon>Ostreoidea</taxon>
        <taxon>Ostreidae</taxon>
        <taxon>Crassostrea</taxon>
    </lineage>
</organism>
<sequence>MSNPYKPTIGDLIEFNAGIYYHWAVYIDKDRLAHLVGCKDNGPLCVECNNSEIRHDCFREVAKRYTSWRINNLLDKYGYEIRTADGIIEFTDKTKGPATYDIVEGNCEHYAMLCRYGVKISLQIENLKAKVPGFLRKYEQFKKIRNLHLKIKKKMKYVVIFVIFTCVVIVVLKWIRFCKKRKQIKK</sequence>
<keyword evidence="5" id="KW-1133">Transmembrane helix</keyword>
<dbReference type="GO" id="GO:0008970">
    <property type="term" value="F:phospholipase A1 activity"/>
    <property type="evidence" value="ECO:0007669"/>
    <property type="project" value="TreeGrafter"/>
</dbReference>
<dbReference type="Proteomes" id="UP000694844">
    <property type="component" value="Chromosome 8"/>
</dbReference>
<dbReference type="OrthoDB" id="10051797at2759"/>
<dbReference type="PANTHER" id="PTHR13943">
    <property type="entry name" value="HRAS-LIKE SUPPRESSOR - RELATED"/>
    <property type="match status" value="1"/>
</dbReference>
<reference evidence="8" key="1">
    <citation type="submission" date="2025-08" db="UniProtKB">
        <authorList>
            <consortium name="RefSeq"/>
        </authorList>
    </citation>
    <scope>IDENTIFICATION</scope>
    <source>
        <tissue evidence="8">Whole sample</tissue>
    </source>
</reference>
<gene>
    <name evidence="8" type="primary">LOC111106042</name>
</gene>
<dbReference type="PANTHER" id="PTHR13943:SF77">
    <property type="entry name" value="LRAT DOMAIN-CONTAINING PROTEIN"/>
    <property type="match status" value="1"/>
</dbReference>
<keyword evidence="4" id="KW-0443">Lipid metabolism</keyword>
<keyword evidence="3" id="KW-0378">Hydrolase</keyword>
<dbReference type="GO" id="GO:0004623">
    <property type="term" value="F:phospholipase A2 activity"/>
    <property type="evidence" value="ECO:0007669"/>
    <property type="project" value="TreeGrafter"/>
</dbReference>
<name>A0A8B8AYP3_CRAVI</name>
<accession>A0A8B8AYP3</accession>
<feature type="domain" description="LRAT" evidence="6">
    <location>
        <begin position="12"/>
        <end position="123"/>
    </location>
</feature>
<dbReference type="PROSITE" id="PS51934">
    <property type="entry name" value="LRAT"/>
    <property type="match status" value="1"/>
</dbReference>
<comment type="similarity">
    <text evidence="1">Belongs to the H-rev107 family.</text>
</comment>
<evidence type="ECO:0000256" key="5">
    <source>
        <dbReference type="SAM" id="Phobius"/>
    </source>
</evidence>
<dbReference type="InterPro" id="IPR051496">
    <property type="entry name" value="H-rev107_PLA/AT"/>
</dbReference>
<evidence type="ECO:0000256" key="1">
    <source>
        <dbReference type="ARBA" id="ARBA00007824"/>
    </source>
</evidence>
<dbReference type="RefSeq" id="XP_022296267.1">
    <property type="nucleotide sequence ID" value="XM_022440559.1"/>
</dbReference>
<evidence type="ECO:0000256" key="2">
    <source>
        <dbReference type="ARBA" id="ARBA00022679"/>
    </source>
</evidence>
<evidence type="ECO:0000313" key="7">
    <source>
        <dbReference type="Proteomes" id="UP000694844"/>
    </source>
</evidence>
<dbReference type="InterPro" id="IPR007053">
    <property type="entry name" value="LRAT_dom"/>
</dbReference>
<evidence type="ECO:0000313" key="8">
    <source>
        <dbReference type="RefSeq" id="XP_022296267.1"/>
    </source>
</evidence>
<keyword evidence="7" id="KW-1185">Reference proteome</keyword>
<dbReference type="GO" id="GO:0005737">
    <property type="term" value="C:cytoplasm"/>
    <property type="evidence" value="ECO:0007669"/>
    <property type="project" value="TreeGrafter"/>
</dbReference>
<evidence type="ECO:0000256" key="4">
    <source>
        <dbReference type="ARBA" id="ARBA00023098"/>
    </source>
</evidence>
<dbReference type="Gene3D" id="3.90.1720.10">
    <property type="entry name" value="endopeptidase domain like (from Nostoc punctiforme)"/>
    <property type="match status" value="1"/>
</dbReference>
<dbReference type="GeneID" id="111106042"/>
<dbReference type="KEGG" id="cvn:111106042"/>
<keyword evidence="5" id="KW-0812">Transmembrane</keyword>
<dbReference type="AlphaFoldDB" id="A0A8B8AYP3"/>
<dbReference type="GO" id="GO:0016410">
    <property type="term" value="F:N-acyltransferase activity"/>
    <property type="evidence" value="ECO:0007669"/>
    <property type="project" value="TreeGrafter"/>
</dbReference>
<proteinExistence type="inferred from homology"/>
<evidence type="ECO:0000256" key="3">
    <source>
        <dbReference type="ARBA" id="ARBA00022801"/>
    </source>
</evidence>
<dbReference type="Pfam" id="PF04970">
    <property type="entry name" value="LRAT"/>
    <property type="match status" value="1"/>
</dbReference>
<keyword evidence="2" id="KW-0808">Transferase</keyword>
<keyword evidence="5" id="KW-0472">Membrane</keyword>
<evidence type="ECO:0000259" key="6">
    <source>
        <dbReference type="PROSITE" id="PS51934"/>
    </source>
</evidence>